<evidence type="ECO:0000313" key="3">
    <source>
        <dbReference type="Proteomes" id="UP000075243"/>
    </source>
</evidence>
<accession>A0A151RY58</accession>
<keyword evidence="3" id="KW-1185">Reference proteome</keyword>
<dbReference type="AlphaFoldDB" id="A0A151RY58"/>
<gene>
    <name evidence="2" type="ORF">KK1_030878</name>
    <name evidence="1" type="ORF">KK1_049188</name>
</gene>
<name>A0A151RY58_CAJCA</name>
<evidence type="ECO:0008006" key="4">
    <source>
        <dbReference type="Google" id="ProtNLM"/>
    </source>
</evidence>
<dbReference type="Gramene" id="C.cajan_33311.t">
    <property type="protein sequence ID" value="C.cajan_33311.t.cds1"/>
    <property type="gene ID" value="C.cajan_33311"/>
</dbReference>
<dbReference type="PANTHER" id="PTHR35317">
    <property type="entry name" value="OS04G0629600 PROTEIN"/>
    <property type="match status" value="1"/>
</dbReference>
<dbReference type="EMBL" id="KQ486635">
    <property type="protein sequence ID" value="KYP31035.1"/>
    <property type="molecule type" value="Genomic_DNA"/>
</dbReference>
<evidence type="ECO:0000313" key="1">
    <source>
        <dbReference type="EMBL" id="KYP31035.1"/>
    </source>
</evidence>
<organism evidence="2 3">
    <name type="scientific">Cajanus cajan</name>
    <name type="common">Pigeon pea</name>
    <name type="synonym">Cajanus indicus</name>
    <dbReference type="NCBI Taxonomy" id="3821"/>
    <lineage>
        <taxon>Eukaryota</taxon>
        <taxon>Viridiplantae</taxon>
        <taxon>Streptophyta</taxon>
        <taxon>Embryophyta</taxon>
        <taxon>Tracheophyta</taxon>
        <taxon>Spermatophyta</taxon>
        <taxon>Magnoliopsida</taxon>
        <taxon>eudicotyledons</taxon>
        <taxon>Gunneridae</taxon>
        <taxon>Pentapetalae</taxon>
        <taxon>rosids</taxon>
        <taxon>fabids</taxon>
        <taxon>Fabales</taxon>
        <taxon>Fabaceae</taxon>
        <taxon>Papilionoideae</taxon>
        <taxon>50 kb inversion clade</taxon>
        <taxon>NPAAA clade</taxon>
        <taxon>indigoferoid/millettioid clade</taxon>
        <taxon>Phaseoleae</taxon>
        <taxon>Cajanus</taxon>
    </lineage>
</organism>
<dbReference type="EMBL" id="KQ483526">
    <property type="protein sequence ID" value="KYP47481.1"/>
    <property type="molecule type" value="Genomic_DNA"/>
</dbReference>
<reference evidence="2 3" key="1">
    <citation type="journal article" date="2012" name="Nat. Biotechnol.">
        <title>Draft genome sequence of pigeonpea (Cajanus cajan), an orphan legume crop of resource-poor farmers.</title>
        <authorList>
            <person name="Varshney R.K."/>
            <person name="Chen W."/>
            <person name="Li Y."/>
            <person name="Bharti A.K."/>
            <person name="Saxena R.K."/>
            <person name="Schlueter J.A."/>
            <person name="Donoghue M.T."/>
            <person name="Azam S."/>
            <person name="Fan G."/>
            <person name="Whaley A.M."/>
            <person name="Farmer A.D."/>
            <person name="Sheridan J."/>
            <person name="Iwata A."/>
            <person name="Tuteja R."/>
            <person name="Penmetsa R.V."/>
            <person name="Wu W."/>
            <person name="Upadhyaya H.D."/>
            <person name="Yang S.P."/>
            <person name="Shah T."/>
            <person name="Saxena K.B."/>
            <person name="Michael T."/>
            <person name="McCombie W.R."/>
            <person name="Yang B."/>
            <person name="Zhang G."/>
            <person name="Yang H."/>
            <person name="Wang J."/>
            <person name="Spillane C."/>
            <person name="Cook D.R."/>
            <person name="May G.D."/>
            <person name="Xu X."/>
            <person name="Jackson S.A."/>
        </authorList>
    </citation>
    <scope>NUCLEOTIDE SEQUENCE [LARGE SCALE GENOMIC DNA]</scope>
    <source>
        <strain evidence="3">cv. Asha</strain>
    </source>
</reference>
<evidence type="ECO:0000313" key="2">
    <source>
        <dbReference type="EMBL" id="KYP47481.1"/>
    </source>
</evidence>
<dbReference type="STRING" id="3821.A0A151RY58"/>
<dbReference type="PANTHER" id="PTHR35317:SF11">
    <property type="entry name" value="CCHC-TYPE DOMAIN-CONTAINING PROTEIN"/>
    <property type="match status" value="1"/>
</dbReference>
<sequence>MVRIITYGQLEAFLNANDLWKVVEEDYEVGQLPENPTLNQSKYHKERKQRKSKAKSCLFFAVSQSIFTRIVTLKSAKAIWNFLKQEYEGNERVKGMQVFNLIREFEMQRMKELKRVKEYSNSVTPFYPIIDK</sequence>
<dbReference type="OMA" id="WAVKMTS"/>
<dbReference type="Proteomes" id="UP000075243">
    <property type="component" value="Unassembled WGS sequence"/>
</dbReference>
<protein>
    <recommendedName>
        <fullName evidence="4">Retrovirus-related Pol polyprotein from transposon TNT 1-94</fullName>
    </recommendedName>
</protein>
<dbReference type="Gramene" id="C.cajan_46716.t">
    <property type="protein sequence ID" value="C.cajan_46716.t.cds1"/>
    <property type="gene ID" value="C.cajan_46716"/>
</dbReference>
<dbReference type="Pfam" id="PF14223">
    <property type="entry name" value="Retrotran_gag_2"/>
    <property type="match status" value="1"/>
</dbReference>
<proteinExistence type="predicted"/>